<sequence length="286" mass="30747">MDTTHSPRDLRLLAVSKGLRDCTYLDSYYDENEVRSAHAADKGLVLIDVAGAALAVCRARQLAERLENWPSIDGKSDVILVDAHNDALAAREVYGPACDVAARLAVAIRQCEISRATVEVTIADWSAEKSEGTFETVTRRRPRRRGKPALQHTSAEQYASTVSVDATGVHPQTLVGMLCDYPVVRVPPRDARSSSVARGSWLVEARWDDGSGGAGNALVAFTCPSGCWDAARASISAWESRLRNRALYVTAAHIAPVTTASPITLQASIKLTIEVSPVPTKVAVAL</sequence>
<proteinExistence type="predicted"/>
<evidence type="ECO:0000256" key="1">
    <source>
        <dbReference type="SAM" id="MobiDB-lite"/>
    </source>
</evidence>
<dbReference type="Proteomes" id="UP000660262">
    <property type="component" value="Unassembled WGS sequence"/>
</dbReference>
<accession>A0A830HRA2</accession>
<keyword evidence="3" id="KW-1185">Reference proteome</keyword>
<comment type="caution">
    <text evidence="2">The sequence shown here is derived from an EMBL/GenBank/DDBJ whole genome shotgun (WGS) entry which is preliminary data.</text>
</comment>
<gene>
    <name evidence="2" type="ORF">PPROV_000876900</name>
</gene>
<name>A0A830HRA2_9CHLO</name>
<evidence type="ECO:0000313" key="2">
    <source>
        <dbReference type="EMBL" id="GHP10036.1"/>
    </source>
</evidence>
<evidence type="ECO:0000313" key="3">
    <source>
        <dbReference type="Proteomes" id="UP000660262"/>
    </source>
</evidence>
<reference evidence="2" key="1">
    <citation type="submission" date="2020-10" db="EMBL/GenBank/DDBJ databases">
        <title>Unveiling of a novel bifunctional photoreceptor, Dualchrome1, isolated from a cosmopolitan green alga.</title>
        <authorList>
            <person name="Suzuki S."/>
            <person name="Kawachi M."/>
        </authorList>
    </citation>
    <scope>NUCLEOTIDE SEQUENCE</scope>
    <source>
        <strain evidence="2">NIES 2893</strain>
    </source>
</reference>
<protein>
    <submittedName>
        <fullName evidence="2">Uncharacterized protein</fullName>
    </submittedName>
</protein>
<feature type="region of interest" description="Disordered" evidence="1">
    <location>
        <begin position="133"/>
        <end position="158"/>
    </location>
</feature>
<dbReference type="AlphaFoldDB" id="A0A830HRA2"/>
<dbReference type="EMBL" id="BNJQ01000027">
    <property type="protein sequence ID" value="GHP10036.1"/>
    <property type="molecule type" value="Genomic_DNA"/>
</dbReference>
<organism evidence="2 3">
    <name type="scientific">Pycnococcus provasolii</name>
    <dbReference type="NCBI Taxonomy" id="41880"/>
    <lineage>
        <taxon>Eukaryota</taxon>
        <taxon>Viridiplantae</taxon>
        <taxon>Chlorophyta</taxon>
        <taxon>Pseudoscourfieldiophyceae</taxon>
        <taxon>Pseudoscourfieldiales</taxon>
        <taxon>Pycnococcaceae</taxon>
        <taxon>Pycnococcus</taxon>
    </lineage>
</organism>